<evidence type="ECO:0000313" key="6">
    <source>
        <dbReference type="EMBL" id="NYG38344.1"/>
    </source>
</evidence>
<dbReference type="InterPro" id="IPR015421">
    <property type="entry name" value="PyrdxlP-dep_Trfase_major"/>
</dbReference>
<keyword evidence="7" id="KW-1185">Reference proteome</keyword>
<feature type="binding site" evidence="5">
    <location>
        <begin position="116"/>
        <end position="117"/>
    </location>
    <ligand>
        <name>pyridoxal 5'-phosphate</name>
        <dbReference type="ChEBI" id="CHEBI:597326"/>
    </ligand>
</feature>
<feature type="modified residue" description="N6-(pyridoxal phosphate)lysine" evidence="5">
    <location>
        <position position="256"/>
    </location>
</feature>
<dbReference type="GO" id="GO:0006526">
    <property type="term" value="P:L-arginine biosynthetic process"/>
    <property type="evidence" value="ECO:0007669"/>
    <property type="project" value="UniProtKB-UniRule"/>
</dbReference>
<dbReference type="InterPro" id="IPR015422">
    <property type="entry name" value="PyrdxlP-dep_Trfase_small"/>
</dbReference>
<sequence length="409" mass="42190">MTELRHPSQEQQALLERYRGSHVGVFGQPGLVLTHGDGAWVWDVDGHRYLDLLGGIAVNLLGHGHPELVAAVSKQAGEAVHVSNFFTTTAQIEAAETLLEVAGAPEGSGVFFANSGAEANEAAIKLARKTGRPGIVSVSGAFHGRTTGALALTHKESHRAPFEPLLPGVTHVPAGDVAALEAAVGPDTGMVILEPLQGEAGVVPLPEGYLAAARRITTEAGALLVVDEIQTGVGRTGAWFAHQHEGVRPDAMTLAKGLGGGVPVGAMVTFGPEVTGMLTAGQHGTTFGGNPLACSAVLAVLRTVHEKRLVEHARAAGQRLAERVEALGDPRVAQVRGAGLLRGIVLTEPLAAAAVAAARERGFIINPVAPDVIRLAPPLVVTDDQLDTFVDALPAILDAAQAAHQEAAP</sequence>
<dbReference type="CDD" id="cd00610">
    <property type="entry name" value="OAT_like"/>
    <property type="match status" value="1"/>
</dbReference>
<dbReference type="InterPro" id="IPR050103">
    <property type="entry name" value="Class-III_PLP-dep_AT"/>
</dbReference>
<gene>
    <name evidence="5" type="primary">argD</name>
    <name evidence="6" type="ORF">BJY28_002813</name>
</gene>
<evidence type="ECO:0000256" key="3">
    <source>
        <dbReference type="ARBA" id="ARBA00022679"/>
    </source>
</evidence>
<dbReference type="GO" id="GO:0005737">
    <property type="term" value="C:cytoplasm"/>
    <property type="evidence" value="ECO:0007669"/>
    <property type="project" value="UniProtKB-SubCell"/>
</dbReference>
<comment type="similarity">
    <text evidence="5">Belongs to the class-III pyridoxal-phosphate-dependent aminotransferase family. ArgD subfamily.</text>
</comment>
<keyword evidence="1 5" id="KW-0032">Aminotransferase</keyword>
<dbReference type="Pfam" id="PF00202">
    <property type="entry name" value="Aminotran_3"/>
    <property type="match status" value="1"/>
</dbReference>
<comment type="subcellular location">
    <subcellularLocation>
        <location evidence="5">Cytoplasm</location>
    </subcellularLocation>
</comment>
<comment type="miscellaneous">
    <text evidence="5">May also have succinyldiaminopimelate aminotransferase activity, thus carrying out the corresponding step in lysine biosynthesis.</text>
</comment>
<dbReference type="Gene3D" id="3.40.640.10">
    <property type="entry name" value="Type I PLP-dependent aspartate aminotransferase-like (Major domain)"/>
    <property type="match status" value="1"/>
</dbReference>
<dbReference type="NCBIfam" id="TIGR00707">
    <property type="entry name" value="argD"/>
    <property type="match status" value="1"/>
</dbReference>
<reference evidence="6 7" key="1">
    <citation type="submission" date="2020-07" db="EMBL/GenBank/DDBJ databases">
        <title>Sequencing the genomes of 1000 actinobacteria strains.</title>
        <authorList>
            <person name="Klenk H.-P."/>
        </authorList>
    </citation>
    <scope>NUCLEOTIDE SEQUENCE [LARGE SCALE GENOMIC DNA]</scope>
    <source>
        <strain evidence="6 7">DSM 24723</strain>
    </source>
</reference>
<dbReference type="GO" id="GO:0042802">
    <property type="term" value="F:identical protein binding"/>
    <property type="evidence" value="ECO:0007669"/>
    <property type="project" value="TreeGrafter"/>
</dbReference>
<dbReference type="PANTHER" id="PTHR11986:SF79">
    <property type="entry name" value="ACETYLORNITHINE AMINOTRANSFERASE, MITOCHONDRIAL"/>
    <property type="match status" value="1"/>
</dbReference>
<proteinExistence type="inferred from homology"/>
<evidence type="ECO:0000256" key="4">
    <source>
        <dbReference type="ARBA" id="ARBA00022898"/>
    </source>
</evidence>
<evidence type="ECO:0000256" key="5">
    <source>
        <dbReference type="HAMAP-Rule" id="MF_01107"/>
    </source>
</evidence>
<dbReference type="PROSITE" id="PS00600">
    <property type="entry name" value="AA_TRANSFER_CLASS_3"/>
    <property type="match status" value="1"/>
</dbReference>
<keyword evidence="5" id="KW-0963">Cytoplasm</keyword>
<name>A0A852XD11_9MICO</name>
<dbReference type="RefSeq" id="WP_179463552.1">
    <property type="nucleotide sequence ID" value="NZ_JACBZX010000001.1"/>
</dbReference>
<dbReference type="NCBIfam" id="NF002874">
    <property type="entry name" value="PRK03244.1"/>
    <property type="match status" value="1"/>
</dbReference>
<organism evidence="6 7">
    <name type="scientific">Janibacter alkaliphilus</name>
    <dbReference type="NCBI Taxonomy" id="1069963"/>
    <lineage>
        <taxon>Bacteria</taxon>
        <taxon>Bacillati</taxon>
        <taxon>Actinomycetota</taxon>
        <taxon>Actinomycetes</taxon>
        <taxon>Micrococcales</taxon>
        <taxon>Intrasporangiaceae</taxon>
        <taxon>Janibacter</taxon>
    </lineage>
</organism>
<comment type="cofactor">
    <cofactor evidence="5">
        <name>pyridoxal 5'-phosphate</name>
        <dbReference type="ChEBI" id="CHEBI:597326"/>
    </cofactor>
    <text evidence="5">Binds 1 pyridoxal phosphate per subunit.</text>
</comment>
<comment type="catalytic activity">
    <reaction evidence="5">
        <text>N(2)-acetyl-L-ornithine + 2-oxoglutarate = N-acetyl-L-glutamate 5-semialdehyde + L-glutamate</text>
        <dbReference type="Rhea" id="RHEA:18049"/>
        <dbReference type="ChEBI" id="CHEBI:16810"/>
        <dbReference type="ChEBI" id="CHEBI:29123"/>
        <dbReference type="ChEBI" id="CHEBI:29985"/>
        <dbReference type="ChEBI" id="CHEBI:57805"/>
        <dbReference type="EC" id="2.6.1.11"/>
    </reaction>
</comment>
<feature type="binding site" evidence="5">
    <location>
        <begin position="227"/>
        <end position="230"/>
    </location>
    <ligand>
        <name>pyridoxal 5'-phosphate</name>
        <dbReference type="ChEBI" id="CHEBI:597326"/>
    </ligand>
</feature>
<comment type="caution">
    <text evidence="6">The sequence shown here is derived from an EMBL/GenBank/DDBJ whole genome shotgun (WGS) entry which is preliminary data.</text>
</comment>
<dbReference type="InterPro" id="IPR015424">
    <property type="entry name" value="PyrdxlP-dep_Trfase"/>
</dbReference>
<dbReference type="InterPro" id="IPR005814">
    <property type="entry name" value="Aminotrans_3"/>
</dbReference>
<dbReference type="PIRSF" id="PIRSF000521">
    <property type="entry name" value="Transaminase_4ab_Lys_Orn"/>
    <property type="match status" value="1"/>
</dbReference>
<evidence type="ECO:0000256" key="1">
    <source>
        <dbReference type="ARBA" id="ARBA00022576"/>
    </source>
</evidence>
<dbReference type="Proteomes" id="UP000592181">
    <property type="component" value="Unassembled WGS sequence"/>
</dbReference>
<protein>
    <recommendedName>
        <fullName evidence="5">Acetylornithine aminotransferase</fullName>
        <shortName evidence="5">ACOAT</shortName>
        <ecNumber evidence="5">2.6.1.11</ecNumber>
    </recommendedName>
</protein>
<dbReference type="GO" id="GO:0030170">
    <property type="term" value="F:pyridoxal phosphate binding"/>
    <property type="evidence" value="ECO:0007669"/>
    <property type="project" value="InterPro"/>
</dbReference>
<dbReference type="InterPro" id="IPR049704">
    <property type="entry name" value="Aminotrans_3_PPA_site"/>
</dbReference>
<keyword evidence="2 5" id="KW-0028">Amino-acid biosynthesis</keyword>
<comment type="pathway">
    <text evidence="5">Amino-acid biosynthesis; L-arginine biosynthesis; N(2)-acetyl-L-ornithine from L-glutamate: step 4/4.</text>
</comment>
<keyword evidence="3 5" id="KW-0808">Transferase</keyword>
<dbReference type="UniPathway" id="UPA00068">
    <property type="reaction ID" value="UER00109"/>
</dbReference>
<dbReference type="HAMAP" id="MF_01107">
    <property type="entry name" value="ArgD_aminotrans_3"/>
    <property type="match status" value="1"/>
</dbReference>
<evidence type="ECO:0000256" key="2">
    <source>
        <dbReference type="ARBA" id="ARBA00022605"/>
    </source>
</evidence>
<feature type="binding site" evidence="5">
    <location>
        <position position="286"/>
    </location>
    <ligand>
        <name>pyridoxal 5'-phosphate</name>
        <dbReference type="ChEBI" id="CHEBI:597326"/>
    </ligand>
</feature>
<accession>A0A852XD11</accession>
<feature type="binding site" evidence="5">
    <location>
        <position position="142"/>
    </location>
    <ligand>
        <name>pyridoxal 5'-phosphate</name>
        <dbReference type="ChEBI" id="CHEBI:597326"/>
    </ligand>
</feature>
<evidence type="ECO:0000313" key="7">
    <source>
        <dbReference type="Proteomes" id="UP000592181"/>
    </source>
</evidence>
<dbReference type="SUPFAM" id="SSF53383">
    <property type="entry name" value="PLP-dependent transferases"/>
    <property type="match status" value="1"/>
</dbReference>
<keyword evidence="5" id="KW-0055">Arginine biosynthesis</keyword>
<dbReference type="EMBL" id="JACBZX010000001">
    <property type="protein sequence ID" value="NYG38344.1"/>
    <property type="molecule type" value="Genomic_DNA"/>
</dbReference>
<dbReference type="InterPro" id="IPR004636">
    <property type="entry name" value="AcOrn/SuccOrn_fam"/>
</dbReference>
<dbReference type="PANTHER" id="PTHR11986">
    <property type="entry name" value="AMINOTRANSFERASE CLASS III"/>
    <property type="match status" value="1"/>
</dbReference>
<comment type="subunit">
    <text evidence="5">Homodimer.</text>
</comment>
<dbReference type="AlphaFoldDB" id="A0A852XD11"/>
<feature type="binding site" evidence="5">
    <location>
        <position position="145"/>
    </location>
    <ligand>
        <name>N(2)-acetyl-L-ornithine</name>
        <dbReference type="ChEBI" id="CHEBI:57805"/>
    </ligand>
</feature>
<feature type="binding site" evidence="5">
    <location>
        <position position="285"/>
    </location>
    <ligand>
        <name>N(2)-acetyl-L-ornithine</name>
        <dbReference type="ChEBI" id="CHEBI:57805"/>
    </ligand>
</feature>
<keyword evidence="4 5" id="KW-0663">Pyridoxal phosphate</keyword>
<dbReference type="Gene3D" id="3.90.1150.10">
    <property type="entry name" value="Aspartate Aminotransferase, domain 1"/>
    <property type="match status" value="1"/>
</dbReference>
<dbReference type="GO" id="GO:0003992">
    <property type="term" value="F:N2-acetyl-L-ornithine:2-oxoglutarate 5-aminotransferase activity"/>
    <property type="evidence" value="ECO:0007669"/>
    <property type="project" value="UniProtKB-UniRule"/>
</dbReference>
<dbReference type="EC" id="2.6.1.11" evidence="5"/>
<dbReference type="FunFam" id="3.40.640.10:FF:000004">
    <property type="entry name" value="Acetylornithine aminotransferase"/>
    <property type="match status" value="1"/>
</dbReference>